<evidence type="ECO:0000256" key="1">
    <source>
        <dbReference type="ARBA" id="ARBA00004906"/>
    </source>
</evidence>
<sequence length="388" mass="42702">MDSTTFLMPYATEVVILDPAPRRADVSKNQPNLVPSQPNAKSIPGSSSAAPKVPQGNQCPDVIQEYHFSYRIFVIEDAGATTLYTLAVPLSGAKPGYQAGCARLSVHQQSEPDAHNGRHIWDVCALKEGLQPIPAPDEGPNFGRPGVYLVSAWEAELRADGSFKAQRSLKNSRDASARLGPLFQIFGVQNDFVMLEIKLAVKRRFSRKNWNYFSNERALQPKTALLEKAERTGDLILLGEEGVEVPAHSAVLVEIPYFEAKLRGEWSGNTAWNLHNKLRLELPATVTKGAIVAFLDYVYGDTRSVFRIEPTSGRLLQDILSLADACGVPALCADVIQMVLVTSANMDSWLAWLLKEHGVDASAIKKQVVKPRLQASRENKQDIIDTTL</sequence>
<keyword evidence="5" id="KW-1185">Reference proteome</keyword>
<evidence type="ECO:0000259" key="3">
    <source>
        <dbReference type="PROSITE" id="PS50097"/>
    </source>
</evidence>
<protein>
    <recommendedName>
        <fullName evidence="3">BTB domain-containing protein</fullName>
    </recommendedName>
</protein>
<dbReference type="InterPro" id="IPR011333">
    <property type="entry name" value="SKP1/BTB/POZ_sf"/>
</dbReference>
<evidence type="ECO:0000313" key="5">
    <source>
        <dbReference type="Proteomes" id="UP000054558"/>
    </source>
</evidence>
<feature type="region of interest" description="Disordered" evidence="2">
    <location>
        <begin position="26"/>
        <end position="55"/>
    </location>
</feature>
<name>A0A1Y1HQ02_KLENI</name>
<feature type="compositionally biased region" description="Polar residues" evidence="2">
    <location>
        <begin position="27"/>
        <end position="49"/>
    </location>
</feature>
<organism evidence="4 5">
    <name type="scientific">Klebsormidium nitens</name>
    <name type="common">Green alga</name>
    <name type="synonym">Ulothrix nitens</name>
    <dbReference type="NCBI Taxonomy" id="105231"/>
    <lineage>
        <taxon>Eukaryota</taxon>
        <taxon>Viridiplantae</taxon>
        <taxon>Streptophyta</taxon>
        <taxon>Klebsormidiophyceae</taxon>
        <taxon>Klebsormidiales</taxon>
        <taxon>Klebsormidiaceae</taxon>
        <taxon>Klebsormidium</taxon>
    </lineage>
</organism>
<gene>
    <name evidence="4" type="ORF">KFL_000470260</name>
</gene>
<feature type="domain" description="BTB" evidence="3">
    <location>
        <begin position="233"/>
        <end position="307"/>
    </location>
</feature>
<evidence type="ECO:0000313" key="4">
    <source>
        <dbReference type="EMBL" id="GAQ80153.1"/>
    </source>
</evidence>
<dbReference type="CDD" id="cd18186">
    <property type="entry name" value="BTB_POZ_ZBTB_KLHL-like"/>
    <property type="match status" value="1"/>
</dbReference>
<dbReference type="PROSITE" id="PS50097">
    <property type="entry name" value="BTB"/>
    <property type="match status" value="1"/>
</dbReference>
<proteinExistence type="predicted"/>
<evidence type="ECO:0000256" key="2">
    <source>
        <dbReference type="SAM" id="MobiDB-lite"/>
    </source>
</evidence>
<dbReference type="EMBL" id="DF236996">
    <property type="protein sequence ID" value="GAQ80153.1"/>
    <property type="molecule type" value="Genomic_DNA"/>
</dbReference>
<dbReference type="Gene3D" id="3.30.710.10">
    <property type="entry name" value="Potassium Channel Kv1.1, Chain A"/>
    <property type="match status" value="1"/>
</dbReference>
<dbReference type="Proteomes" id="UP000054558">
    <property type="component" value="Unassembled WGS sequence"/>
</dbReference>
<accession>A0A1Y1HQ02</accession>
<comment type="pathway">
    <text evidence="1">Protein modification; protein ubiquitination.</text>
</comment>
<reference evidence="4 5" key="1">
    <citation type="journal article" date="2014" name="Nat. Commun.">
        <title>Klebsormidium flaccidum genome reveals primary factors for plant terrestrial adaptation.</title>
        <authorList>
            <person name="Hori K."/>
            <person name="Maruyama F."/>
            <person name="Fujisawa T."/>
            <person name="Togashi T."/>
            <person name="Yamamoto N."/>
            <person name="Seo M."/>
            <person name="Sato S."/>
            <person name="Yamada T."/>
            <person name="Mori H."/>
            <person name="Tajima N."/>
            <person name="Moriyama T."/>
            <person name="Ikeuchi M."/>
            <person name="Watanabe M."/>
            <person name="Wada H."/>
            <person name="Kobayashi K."/>
            <person name="Saito M."/>
            <person name="Masuda T."/>
            <person name="Sasaki-Sekimoto Y."/>
            <person name="Mashiguchi K."/>
            <person name="Awai K."/>
            <person name="Shimojima M."/>
            <person name="Masuda S."/>
            <person name="Iwai M."/>
            <person name="Nobusawa T."/>
            <person name="Narise T."/>
            <person name="Kondo S."/>
            <person name="Saito H."/>
            <person name="Sato R."/>
            <person name="Murakawa M."/>
            <person name="Ihara Y."/>
            <person name="Oshima-Yamada Y."/>
            <person name="Ohtaka K."/>
            <person name="Satoh M."/>
            <person name="Sonobe K."/>
            <person name="Ishii M."/>
            <person name="Ohtani R."/>
            <person name="Kanamori-Sato M."/>
            <person name="Honoki R."/>
            <person name="Miyazaki D."/>
            <person name="Mochizuki H."/>
            <person name="Umetsu J."/>
            <person name="Higashi K."/>
            <person name="Shibata D."/>
            <person name="Kamiya Y."/>
            <person name="Sato N."/>
            <person name="Nakamura Y."/>
            <person name="Tabata S."/>
            <person name="Ida S."/>
            <person name="Kurokawa K."/>
            <person name="Ohta H."/>
        </authorList>
    </citation>
    <scope>NUCLEOTIDE SEQUENCE [LARGE SCALE GENOMIC DNA]</scope>
    <source>
        <strain evidence="4 5">NIES-2285</strain>
    </source>
</reference>
<dbReference type="InterPro" id="IPR000210">
    <property type="entry name" value="BTB/POZ_dom"/>
</dbReference>
<dbReference type="AlphaFoldDB" id="A0A1Y1HQ02"/>